<dbReference type="EMBL" id="CP003944">
    <property type="protein sequence ID" value="AFZ51820.1"/>
    <property type="molecule type" value="Genomic_DNA"/>
</dbReference>
<dbReference type="HOGENOM" id="CLU_055407_1_0_3"/>
<feature type="region of interest" description="Disordered" evidence="1">
    <location>
        <begin position="183"/>
        <end position="214"/>
    </location>
</feature>
<accession>K9YZT6</accession>
<evidence type="ECO:0000256" key="1">
    <source>
        <dbReference type="SAM" id="MobiDB-lite"/>
    </source>
</evidence>
<dbReference type="PATRIC" id="fig|13035.3.peg.3753"/>
<dbReference type="STRING" id="13035.Dacsa_3313"/>
<feature type="compositionally biased region" description="Low complexity" evidence="1">
    <location>
        <begin position="185"/>
        <end position="214"/>
    </location>
</feature>
<dbReference type="AlphaFoldDB" id="K9YZT6"/>
<dbReference type="OrthoDB" id="9759810at2"/>
<organism evidence="2 3">
    <name type="scientific">Dactylococcopsis salina (strain PCC 8305)</name>
    <name type="common">Myxobactron salinum</name>
    <dbReference type="NCBI Taxonomy" id="13035"/>
    <lineage>
        <taxon>Bacteria</taxon>
        <taxon>Bacillati</taxon>
        <taxon>Cyanobacteriota</taxon>
        <taxon>Cyanophyceae</taxon>
        <taxon>Nodosilineales</taxon>
        <taxon>Cymatolegaceae</taxon>
        <taxon>Dactylococcopsis</taxon>
    </lineage>
</organism>
<evidence type="ECO:0000313" key="3">
    <source>
        <dbReference type="Proteomes" id="UP000010482"/>
    </source>
</evidence>
<evidence type="ECO:0000313" key="2">
    <source>
        <dbReference type="EMBL" id="AFZ51820.1"/>
    </source>
</evidence>
<evidence type="ECO:0008006" key="4">
    <source>
        <dbReference type="Google" id="ProtNLM"/>
    </source>
</evidence>
<proteinExistence type="predicted"/>
<dbReference type="Proteomes" id="UP000010482">
    <property type="component" value="Chromosome"/>
</dbReference>
<keyword evidence="3" id="KW-1185">Reference proteome</keyword>
<dbReference type="RefSeq" id="WP_015230796.1">
    <property type="nucleotide sequence ID" value="NC_019780.1"/>
</dbReference>
<gene>
    <name evidence="2" type="ORF">Dacsa_3313</name>
</gene>
<dbReference type="KEGG" id="dsl:Dacsa_3313"/>
<sequence>MKLKSLSTLITIITGTTLSLIVNCEIAQGQTFGEQKIERGSVVPVAVPFGANRHNLLLIEQQSNERDCWEERGSNPVIIEPLLLDFDFTGICGRATDSNGYSIRLGNRDLGWNYALRIVQQNNDLLLVGKPVDGSQSEIVIGRSNGLRNGYKKIILEPGWEISKRTYNGQLLGHYYLSTDNSPLRNTTASRPTSSSSTSNASSSGSSQETVSQEQTQLHDFVDLLCENFNDLPGCRN</sequence>
<dbReference type="InterPro" id="IPR022222">
    <property type="entry name" value="DUF3747"/>
</dbReference>
<dbReference type="Pfam" id="PF12565">
    <property type="entry name" value="DUF3747"/>
    <property type="match status" value="1"/>
</dbReference>
<dbReference type="eggNOG" id="COG0860">
    <property type="taxonomic scope" value="Bacteria"/>
</dbReference>
<protein>
    <recommendedName>
        <fullName evidence="4">DUF3747 domain-containing protein</fullName>
    </recommendedName>
</protein>
<name>K9YZT6_DACS8</name>
<reference evidence="2" key="1">
    <citation type="submission" date="2012-04" db="EMBL/GenBank/DDBJ databases">
        <title>Finished genome of Dactylococcopsis salina PCC 8305.</title>
        <authorList>
            <consortium name="US DOE Joint Genome Institute"/>
            <person name="Gugger M."/>
            <person name="Coursin T."/>
            <person name="Rippka R."/>
            <person name="Tandeau De Marsac N."/>
            <person name="Huntemann M."/>
            <person name="Wei C.-L."/>
            <person name="Han J."/>
            <person name="Detter J.C."/>
            <person name="Han C."/>
            <person name="Tapia R."/>
            <person name="Daligault H."/>
            <person name="Chen A."/>
            <person name="Krypides N."/>
            <person name="Mavromatis K."/>
            <person name="Markowitz V."/>
            <person name="Szeto E."/>
            <person name="Ivanova N."/>
            <person name="Ovchinnikova G."/>
            <person name="Pagani I."/>
            <person name="Pati A."/>
            <person name="Goodwin L."/>
            <person name="Peters L."/>
            <person name="Pitluck S."/>
            <person name="Woyke T."/>
            <person name="Kerfeld C."/>
        </authorList>
    </citation>
    <scope>NUCLEOTIDE SEQUENCE [LARGE SCALE GENOMIC DNA]</scope>
    <source>
        <strain evidence="2">PCC 8305</strain>
    </source>
</reference>